<reference evidence="9" key="1">
    <citation type="submission" date="2015-08" db="EMBL/GenBank/DDBJ databases">
        <authorList>
            <person name="Varghese N."/>
        </authorList>
    </citation>
    <scope>NUCLEOTIDE SEQUENCE [LARGE SCALE GENOMIC DNA]</scope>
    <source>
        <strain evidence="9">DSM 27808</strain>
    </source>
</reference>
<gene>
    <name evidence="8" type="ORF">Ga0061064_0318</name>
</gene>
<dbReference type="SUPFAM" id="SSF50249">
    <property type="entry name" value="Nucleic acid-binding proteins"/>
    <property type="match status" value="1"/>
</dbReference>
<evidence type="ECO:0000256" key="7">
    <source>
        <dbReference type="PROSITE-ProRule" id="PRU10015"/>
    </source>
</evidence>
<evidence type="ECO:0000256" key="5">
    <source>
        <dbReference type="ARBA" id="ARBA00023014"/>
    </source>
</evidence>
<dbReference type="AlphaFoldDB" id="A0A0K6GWI3"/>
<keyword evidence="1" id="KW-0004">4Fe-4S</keyword>
<proteinExistence type="inferred from homology"/>
<evidence type="ECO:0000256" key="1">
    <source>
        <dbReference type="ARBA" id="ARBA00022485"/>
    </source>
</evidence>
<dbReference type="PANTHER" id="PTHR11061:SF49">
    <property type="entry name" value="23S RRNA (URACIL(1939)-C(5))-METHYLTRANSFERASE RLMD"/>
    <property type="match status" value="1"/>
</dbReference>
<feature type="active site" description="Nucleophile" evidence="6">
    <location>
        <position position="393"/>
    </location>
</feature>
<keyword evidence="2 6" id="KW-0489">Methyltransferase</keyword>
<dbReference type="GO" id="GO:0070041">
    <property type="term" value="F:rRNA (uridine-C5-)-methyltransferase activity"/>
    <property type="evidence" value="ECO:0007669"/>
    <property type="project" value="TreeGrafter"/>
</dbReference>
<keyword evidence="3 6" id="KW-0808">Transferase</keyword>
<keyword evidence="4 6" id="KW-0949">S-adenosyl-L-methionine</keyword>
<dbReference type="Pfam" id="PF05958">
    <property type="entry name" value="tRNA_U5-meth_tr"/>
    <property type="match status" value="2"/>
</dbReference>
<feature type="binding site" evidence="6">
    <location>
        <position position="367"/>
    </location>
    <ligand>
        <name>S-adenosyl-L-methionine</name>
        <dbReference type="ChEBI" id="CHEBI:59789"/>
    </ligand>
</feature>
<evidence type="ECO:0000256" key="2">
    <source>
        <dbReference type="ARBA" id="ARBA00022603"/>
    </source>
</evidence>
<dbReference type="Gene3D" id="2.40.50.140">
    <property type="entry name" value="Nucleic acid-binding proteins"/>
    <property type="match status" value="1"/>
</dbReference>
<dbReference type="NCBIfam" id="TIGR00479">
    <property type="entry name" value="rumA"/>
    <property type="match status" value="1"/>
</dbReference>
<dbReference type="InterPro" id="IPR030390">
    <property type="entry name" value="MeTrfase_TrmA_AS"/>
</dbReference>
<dbReference type="OrthoDB" id="9804590at2"/>
<accession>A0A0K6GWI3</accession>
<organism evidence="8 9">
    <name type="scientific">Pseudidiomarina woesei</name>
    <dbReference type="NCBI Taxonomy" id="1381080"/>
    <lineage>
        <taxon>Bacteria</taxon>
        <taxon>Pseudomonadati</taxon>
        <taxon>Pseudomonadota</taxon>
        <taxon>Gammaproteobacteria</taxon>
        <taxon>Alteromonadales</taxon>
        <taxon>Idiomarinaceae</taxon>
        <taxon>Pseudidiomarina</taxon>
    </lineage>
</organism>
<evidence type="ECO:0000313" key="8">
    <source>
        <dbReference type="EMBL" id="CUA82950.1"/>
    </source>
</evidence>
<evidence type="ECO:0000313" key="9">
    <source>
        <dbReference type="Proteomes" id="UP000182598"/>
    </source>
</evidence>
<feature type="active site" evidence="7">
    <location>
        <position position="393"/>
    </location>
</feature>
<dbReference type="InterPro" id="IPR029063">
    <property type="entry name" value="SAM-dependent_MTases_sf"/>
</dbReference>
<dbReference type="Gene3D" id="3.40.50.150">
    <property type="entry name" value="Vaccinia Virus protein VP39"/>
    <property type="match status" value="1"/>
</dbReference>
<dbReference type="PROSITE" id="PS01231">
    <property type="entry name" value="TRMA_2"/>
    <property type="match status" value="1"/>
</dbReference>
<feature type="binding site" evidence="6">
    <location>
        <position position="270"/>
    </location>
    <ligand>
        <name>S-adenosyl-L-methionine</name>
        <dbReference type="ChEBI" id="CHEBI:59789"/>
    </ligand>
</feature>
<comment type="similarity">
    <text evidence="6">Belongs to the class I-like SAM-binding methyltransferase superfamily. RNA M5U methyltransferase family.</text>
</comment>
<evidence type="ECO:0000256" key="4">
    <source>
        <dbReference type="ARBA" id="ARBA00022691"/>
    </source>
</evidence>
<dbReference type="GO" id="GO:0051539">
    <property type="term" value="F:4 iron, 4 sulfur cluster binding"/>
    <property type="evidence" value="ECO:0007669"/>
    <property type="project" value="UniProtKB-KW"/>
</dbReference>
<keyword evidence="1" id="KW-0479">Metal-binding</keyword>
<protein>
    <submittedName>
        <fullName evidence="8">23S rRNA (Uracil-5-)-methyltransferase RumA</fullName>
    </submittedName>
</protein>
<dbReference type="InterPro" id="IPR012340">
    <property type="entry name" value="NA-bd_OB-fold"/>
</dbReference>
<keyword evidence="5" id="KW-0411">Iron-sulfur</keyword>
<dbReference type="SUPFAM" id="SSF53335">
    <property type="entry name" value="S-adenosyl-L-methionine-dependent methyltransferases"/>
    <property type="match status" value="1"/>
</dbReference>
<dbReference type="CDD" id="cd02440">
    <property type="entry name" value="AdoMet_MTases"/>
    <property type="match status" value="1"/>
</dbReference>
<keyword evidence="1" id="KW-0408">Iron</keyword>
<dbReference type="PROSITE" id="PS01230">
    <property type="entry name" value="TRMA_1"/>
    <property type="match status" value="1"/>
</dbReference>
<dbReference type="GO" id="GO:0070475">
    <property type="term" value="P:rRNA base methylation"/>
    <property type="evidence" value="ECO:0007669"/>
    <property type="project" value="TreeGrafter"/>
</dbReference>
<dbReference type="PROSITE" id="PS51687">
    <property type="entry name" value="SAM_MT_RNA_M5U"/>
    <property type="match status" value="1"/>
</dbReference>
<dbReference type="RefSeq" id="WP_055438032.1">
    <property type="nucleotide sequence ID" value="NZ_CYHB01000001.1"/>
</dbReference>
<keyword evidence="9" id="KW-1185">Reference proteome</keyword>
<dbReference type="InterPro" id="IPR030391">
    <property type="entry name" value="MeTrfase_TrmA_CS"/>
</dbReference>
<sequence length="436" mass="48391">MAQIYKPQPRQAKNKPVLAQTVVGLDHQGRGVIRTPQGVRFVANALPGETVNVMVDGKYTASLLKVLEPSAHREKPPCDYYQSCGGCDFQHLELTAQVTHKQQTVQEMLRKFAGIEAQAWLTPLQADAWHYRRRARLAVHFDRKRQQLTLGFRASQSKRIVAIDSCLTLAQPLNKLLKPLRDLVANLALAKHLGHVELIEFAQQPVVLLRIATRIEQSDRTQLEVFAEANNVAVWLAYEHSVEPLVATQILPQYHTDGAMLSCQPTDFIQSHRQLGQTMVAQALAWLDVQVNEPVIELFAGSGHFTIPLAQAGAKVTAIEGVISMVEQLQHNATANGVAVDAFCANLEQPWPQQSWGGKTYKKALLDPARAGAAMAVEEIAKRNIARIVYVSCAPDTLARDAATLKAHGYALKRAQVIDMFPQTHHIEVITLFERE</sequence>
<dbReference type="InterPro" id="IPR010280">
    <property type="entry name" value="U5_MeTrfase_fam"/>
</dbReference>
<name>A0A0K6GWI3_9GAMM</name>
<dbReference type="Gene3D" id="2.40.50.1070">
    <property type="match status" value="1"/>
</dbReference>
<feature type="binding site" evidence="6">
    <location>
        <position position="299"/>
    </location>
    <ligand>
        <name>S-adenosyl-L-methionine</name>
        <dbReference type="ChEBI" id="CHEBI:59789"/>
    </ligand>
</feature>
<feature type="binding site" evidence="6">
    <location>
        <position position="320"/>
    </location>
    <ligand>
        <name>S-adenosyl-L-methionine</name>
        <dbReference type="ChEBI" id="CHEBI:59789"/>
    </ligand>
</feature>
<dbReference type="Proteomes" id="UP000182598">
    <property type="component" value="Unassembled WGS sequence"/>
</dbReference>
<dbReference type="PANTHER" id="PTHR11061">
    <property type="entry name" value="RNA M5U METHYLTRANSFERASE"/>
    <property type="match status" value="1"/>
</dbReference>
<evidence type="ECO:0000256" key="3">
    <source>
        <dbReference type="ARBA" id="ARBA00022679"/>
    </source>
</evidence>
<evidence type="ECO:0000256" key="6">
    <source>
        <dbReference type="PROSITE-ProRule" id="PRU01024"/>
    </source>
</evidence>
<dbReference type="EMBL" id="CYHB01000001">
    <property type="protein sequence ID" value="CUA82950.1"/>
    <property type="molecule type" value="Genomic_DNA"/>
</dbReference>